<dbReference type="InterPro" id="IPR011009">
    <property type="entry name" value="Kinase-like_dom_sf"/>
</dbReference>
<sequence>MTYRNVHGVDENLGIKIHRAEEVLSDGNYMRVRIKSVHRKKYQKEFERLYREVDRSSQISASNHILYVRNTFSSKGVYHVVIPREDEAMSTLIEMGRGCADGLSEKVISVILEQTIVGLSTIHNNEVIAHRNLTLSNIVFCDHDIKVAFGATLYEECTIARESSSSRPIVEWVEAPEVLDLTRQTLQRNKADIWRIGVIALQLAYGMFDYPRNTQGQYTFVRNILKKQRLPNKKTTEGSTRKKLVNTLKSKLSSVVPRFRTFSKSFTSMVIKCLAEDPAQRPTANELLTDDFIMSSCDDDKDEFERMLLSCLRDAEERCRWQRTTALLLHLFILDAKKEKNLVALSYAHRRRDSSSTEGLDPFAAPLVPVAFLK</sequence>
<dbReference type="PANTHER" id="PTHR48014">
    <property type="entry name" value="SERINE/THREONINE-PROTEIN KINASE FRAY2"/>
    <property type="match status" value="1"/>
</dbReference>
<evidence type="ECO:0000256" key="1">
    <source>
        <dbReference type="ARBA" id="ARBA00008874"/>
    </source>
</evidence>
<dbReference type="SUPFAM" id="SSF56112">
    <property type="entry name" value="Protein kinase-like (PK-like)"/>
    <property type="match status" value="1"/>
</dbReference>
<dbReference type="Pfam" id="PF00069">
    <property type="entry name" value="Pkinase"/>
    <property type="match status" value="1"/>
</dbReference>
<dbReference type="PROSITE" id="PS50011">
    <property type="entry name" value="PROTEIN_KINASE_DOM"/>
    <property type="match status" value="1"/>
</dbReference>
<reference evidence="3 4" key="1">
    <citation type="submission" date="2024-02" db="EMBL/GenBank/DDBJ databases">
        <authorList>
            <person name="Vignale AGUSTIN F."/>
            <person name="Sosa J E."/>
            <person name="Modenutti C."/>
        </authorList>
    </citation>
    <scope>NUCLEOTIDE SEQUENCE [LARGE SCALE GENOMIC DNA]</scope>
</reference>
<name>A0ABC8QP51_9AQUA</name>
<evidence type="ECO:0000313" key="4">
    <source>
        <dbReference type="Proteomes" id="UP001642360"/>
    </source>
</evidence>
<gene>
    <name evidence="3" type="ORF">ILEXP_LOCUS1407</name>
</gene>
<accession>A0ABC8QP51</accession>
<dbReference type="Gene3D" id="1.10.510.10">
    <property type="entry name" value="Transferase(Phosphotransferase) domain 1"/>
    <property type="match status" value="1"/>
</dbReference>
<dbReference type="SMART" id="SM00220">
    <property type="entry name" value="S_TKc"/>
    <property type="match status" value="1"/>
</dbReference>
<dbReference type="PANTHER" id="PTHR48014:SF7">
    <property type="entry name" value="SERINE_THREONINE-PROTEIN KINASE BLUS1"/>
    <property type="match status" value="1"/>
</dbReference>
<comment type="caution">
    <text evidence="3">The sequence shown here is derived from an EMBL/GenBank/DDBJ whole genome shotgun (WGS) entry which is preliminary data.</text>
</comment>
<proteinExistence type="inferred from homology"/>
<evidence type="ECO:0000313" key="3">
    <source>
        <dbReference type="EMBL" id="CAK9134478.1"/>
    </source>
</evidence>
<keyword evidence="4" id="KW-1185">Reference proteome</keyword>
<dbReference type="Proteomes" id="UP001642360">
    <property type="component" value="Unassembled WGS sequence"/>
</dbReference>
<organism evidence="3 4">
    <name type="scientific">Ilex paraguariensis</name>
    <name type="common">yerba mate</name>
    <dbReference type="NCBI Taxonomy" id="185542"/>
    <lineage>
        <taxon>Eukaryota</taxon>
        <taxon>Viridiplantae</taxon>
        <taxon>Streptophyta</taxon>
        <taxon>Embryophyta</taxon>
        <taxon>Tracheophyta</taxon>
        <taxon>Spermatophyta</taxon>
        <taxon>Magnoliopsida</taxon>
        <taxon>eudicotyledons</taxon>
        <taxon>Gunneridae</taxon>
        <taxon>Pentapetalae</taxon>
        <taxon>asterids</taxon>
        <taxon>campanulids</taxon>
        <taxon>Aquifoliales</taxon>
        <taxon>Aquifoliaceae</taxon>
        <taxon>Ilex</taxon>
    </lineage>
</organism>
<protein>
    <recommendedName>
        <fullName evidence="2">Protein kinase domain-containing protein</fullName>
    </recommendedName>
</protein>
<feature type="domain" description="Protein kinase" evidence="2">
    <location>
        <begin position="3"/>
        <end position="293"/>
    </location>
</feature>
<evidence type="ECO:0000259" key="2">
    <source>
        <dbReference type="PROSITE" id="PS50011"/>
    </source>
</evidence>
<comment type="similarity">
    <text evidence="1">Belongs to the protein kinase superfamily. STE Ser/Thr protein kinase family. STE20 subfamily.</text>
</comment>
<dbReference type="InterPro" id="IPR047173">
    <property type="entry name" value="STRAD_A/B-like"/>
</dbReference>
<dbReference type="EMBL" id="CAUOFW020000447">
    <property type="protein sequence ID" value="CAK9134478.1"/>
    <property type="molecule type" value="Genomic_DNA"/>
</dbReference>
<dbReference type="InterPro" id="IPR000719">
    <property type="entry name" value="Prot_kinase_dom"/>
</dbReference>
<dbReference type="AlphaFoldDB" id="A0ABC8QP51"/>